<dbReference type="InterPro" id="IPR016181">
    <property type="entry name" value="Acyl_CoA_acyltransferase"/>
</dbReference>
<protein>
    <submittedName>
        <fullName evidence="3">Acetyl-CoA sensor PanZ family protein</fullName>
    </submittedName>
</protein>
<dbReference type="Pfam" id="PF12568">
    <property type="entry name" value="PanZ"/>
    <property type="match status" value="1"/>
</dbReference>
<dbReference type="Proteomes" id="UP001170481">
    <property type="component" value="Unassembled WGS sequence"/>
</dbReference>
<dbReference type="PROSITE" id="PS51186">
    <property type="entry name" value="GNAT"/>
    <property type="match status" value="1"/>
</dbReference>
<reference evidence="3" key="2">
    <citation type="submission" date="2023-07" db="EMBL/GenBank/DDBJ databases">
        <title>Genome content predicts the carbon catabolic preferences of heterotrophic bacteria.</title>
        <authorList>
            <person name="Gralka M."/>
        </authorList>
    </citation>
    <scope>NUCLEOTIDE SEQUENCE</scope>
    <source>
        <strain evidence="3">C2R13</strain>
    </source>
</reference>
<dbReference type="EMBL" id="JAUORK010000018">
    <property type="protein sequence ID" value="MDO6673032.1"/>
    <property type="molecule type" value="Genomic_DNA"/>
</dbReference>
<evidence type="ECO:0000313" key="5">
    <source>
        <dbReference type="Proteomes" id="UP001229025"/>
    </source>
</evidence>
<dbReference type="InterPro" id="IPR040448">
    <property type="entry name" value="PanZ_GNAT"/>
</dbReference>
<dbReference type="GeneID" id="97324861"/>
<dbReference type="SUPFAM" id="SSF55729">
    <property type="entry name" value="Acyl-CoA N-acyltransferases (Nat)"/>
    <property type="match status" value="1"/>
</dbReference>
<evidence type="ECO:0000313" key="3">
    <source>
        <dbReference type="EMBL" id="MDO6673032.1"/>
    </source>
</evidence>
<dbReference type="RefSeq" id="WP_225347481.1">
    <property type="nucleotide sequence ID" value="NZ_CANLSP010000003.1"/>
</dbReference>
<dbReference type="AlphaFoldDB" id="A0AAP4U0X9"/>
<comment type="caution">
    <text evidence="3">The sequence shown here is derived from an EMBL/GenBank/DDBJ whole genome shotgun (WGS) entry which is preliminary data.</text>
</comment>
<feature type="domain" description="N-acetyltransferase" evidence="1">
    <location>
        <begin position="23"/>
        <end position="161"/>
    </location>
</feature>
<reference evidence="2" key="4">
    <citation type="submission" date="2024-05" db="EMBL/GenBank/DDBJ databases">
        <title>Genome-based characterization of strain KMM 296 and proposal for reclassification of Cobetia litoralis and Cobetia pacifica, and emended description of the species Cobetia amphilecti and Cobetia marina.</title>
        <authorList>
            <person name="Balabanova L."/>
            <person name="Nedashkovskaya O."/>
        </authorList>
    </citation>
    <scope>NUCLEOTIDE SEQUENCE</scope>
    <source>
        <strain evidence="2">NRIC 0815</strain>
    </source>
</reference>
<dbReference type="GO" id="GO:0016747">
    <property type="term" value="F:acyltransferase activity, transferring groups other than amino-acyl groups"/>
    <property type="evidence" value="ECO:0007669"/>
    <property type="project" value="InterPro"/>
</dbReference>
<organism evidence="3 4">
    <name type="scientific">Cobetia amphilecti</name>
    <dbReference type="NCBI Taxonomy" id="1055104"/>
    <lineage>
        <taxon>Bacteria</taxon>
        <taxon>Pseudomonadati</taxon>
        <taxon>Pseudomonadota</taxon>
        <taxon>Gammaproteobacteria</taxon>
        <taxon>Oceanospirillales</taxon>
        <taxon>Halomonadaceae</taxon>
        <taxon>Cobetia</taxon>
    </lineage>
</organism>
<gene>
    <name evidence="3" type="ORF">Q4535_13020</name>
    <name evidence="2" type="ORF">QLT01_13195</name>
</gene>
<proteinExistence type="predicted"/>
<name>A0AAP4U0X9_9GAMM</name>
<reference evidence="5" key="3">
    <citation type="submission" date="2023-07" db="EMBL/GenBank/DDBJ databases">
        <title>Genome-based characterization of strain KMM 296 and proposal for reclassification of Cobetia litoralis and Cobetia pacifica, and emended description of the species Cobetia amphilecti and Cobetia marina.</title>
        <authorList>
            <person name="Balabanova L."/>
            <person name="Nedashkovskaya O."/>
        </authorList>
    </citation>
    <scope>NUCLEOTIDE SEQUENCE [LARGE SCALE GENOMIC DNA]</scope>
    <source>
        <strain evidence="5">NRIC 0815</strain>
    </source>
</reference>
<keyword evidence="5" id="KW-1185">Reference proteome</keyword>
<accession>A0AAP4U0X9</accession>
<evidence type="ECO:0000313" key="2">
    <source>
        <dbReference type="EMBL" id="MDI5885305.1"/>
    </source>
</evidence>
<dbReference type="Proteomes" id="UP001229025">
    <property type="component" value="Unassembled WGS sequence"/>
</dbReference>
<sequence>MASATMAGIHIAGEDLTMPVTLQMIDHARWQTDEQVRIDLSRIYHEAPSERLPLAPDDFIQANLAAGHRFCSAFFNDRHIGALLCEDEGDAWKISHCCVRKSTRRRGVGTRLMALLSLEAASAQRLLVVPSQGLTLADELLVSRLGYVRDPARDGFVLAQE</sequence>
<reference evidence="2" key="1">
    <citation type="submission" date="2023-04" db="EMBL/GenBank/DDBJ databases">
        <authorList>
            <person name="Otstavnykh N."/>
            <person name="Seitkalieva A."/>
            <person name="Bystritskaya E."/>
        </authorList>
    </citation>
    <scope>NUCLEOTIDE SEQUENCE</scope>
    <source>
        <strain evidence="2">NRIC 0815</strain>
    </source>
</reference>
<evidence type="ECO:0000259" key="1">
    <source>
        <dbReference type="PROSITE" id="PS51186"/>
    </source>
</evidence>
<evidence type="ECO:0000313" key="4">
    <source>
        <dbReference type="Proteomes" id="UP001170481"/>
    </source>
</evidence>
<dbReference type="Gene3D" id="3.40.630.30">
    <property type="match status" value="1"/>
</dbReference>
<dbReference type="InterPro" id="IPR000182">
    <property type="entry name" value="GNAT_dom"/>
</dbReference>
<dbReference type="EMBL" id="JASCSA010000010">
    <property type="protein sequence ID" value="MDI5885305.1"/>
    <property type="molecule type" value="Genomic_DNA"/>
</dbReference>